<dbReference type="CDD" id="cd00167">
    <property type="entry name" value="SANT"/>
    <property type="match status" value="1"/>
</dbReference>
<dbReference type="PROSITE" id="PS50090">
    <property type="entry name" value="MYB_LIKE"/>
    <property type="match status" value="1"/>
</dbReference>
<reference evidence="4" key="1">
    <citation type="submission" date="2025-08" db="UniProtKB">
        <authorList>
            <consortium name="RefSeq"/>
        </authorList>
    </citation>
    <scope>IDENTIFICATION</scope>
</reference>
<evidence type="ECO:0000259" key="2">
    <source>
        <dbReference type="PROSITE" id="PS50090"/>
    </source>
</evidence>
<feature type="domain" description="Myb-like" evidence="2">
    <location>
        <begin position="193"/>
        <end position="238"/>
    </location>
</feature>
<dbReference type="InterPro" id="IPR001005">
    <property type="entry name" value="SANT/Myb"/>
</dbReference>
<dbReference type="PANTHER" id="PTHR14000">
    <property type="entry name" value="FINGER CCCH DOMAIN PROTEIN, PUTATIVE (DUF3755)-RELATED"/>
    <property type="match status" value="1"/>
</dbReference>
<feature type="compositionally biased region" description="Basic residues" evidence="1">
    <location>
        <begin position="66"/>
        <end position="75"/>
    </location>
</feature>
<feature type="region of interest" description="Disordered" evidence="1">
    <location>
        <begin position="450"/>
        <end position="472"/>
    </location>
</feature>
<dbReference type="SUPFAM" id="SSF46689">
    <property type="entry name" value="Homeodomain-like"/>
    <property type="match status" value="1"/>
</dbReference>
<evidence type="ECO:0000256" key="1">
    <source>
        <dbReference type="SAM" id="MobiDB-lite"/>
    </source>
</evidence>
<feature type="compositionally biased region" description="Polar residues" evidence="1">
    <location>
        <begin position="17"/>
        <end position="29"/>
    </location>
</feature>
<organism evidence="3 4">
    <name type="scientific">Elaeis guineensis var. tenera</name>
    <name type="common">Oil palm</name>
    <dbReference type="NCBI Taxonomy" id="51953"/>
    <lineage>
        <taxon>Eukaryota</taxon>
        <taxon>Viridiplantae</taxon>
        <taxon>Streptophyta</taxon>
        <taxon>Embryophyta</taxon>
        <taxon>Tracheophyta</taxon>
        <taxon>Spermatophyta</taxon>
        <taxon>Magnoliopsida</taxon>
        <taxon>Liliopsida</taxon>
        <taxon>Arecaceae</taxon>
        <taxon>Arecoideae</taxon>
        <taxon>Cocoseae</taxon>
        <taxon>Elaeidinae</taxon>
        <taxon>Elaeis</taxon>
    </lineage>
</organism>
<feature type="region of interest" description="Disordered" evidence="1">
    <location>
        <begin position="1"/>
        <end position="178"/>
    </location>
</feature>
<proteinExistence type="predicted"/>
<name>A0A8N4I963_ELAGV</name>
<dbReference type="Proteomes" id="UP000504607">
    <property type="component" value="Chromosome 5"/>
</dbReference>
<accession>A0A8N4I963</accession>
<evidence type="ECO:0000313" key="4">
    <source>
        <dbReference type="RefSeq" id="XP_029120777.1"/>
    </source>
</evidence>
<feature type="compositionally biased region" description="Basic and acidic residues" evidence="1">
    <location>
        <begin position="129"/>
        <end position="141"/>
    </location>
</feature>
<feature type="compositionally biased region" description="Acidic residues" evidence="1">
    <location>
        <begin position="454"/>
        <end position="472"/>
    </location>
</feature>
<dbReference type="OrthoDB" id="552191at2759"/>
<keyword evidence="3" id="KW-1185">Reference proteome</keyword>
<dbReference type="AlphaFoldDB" id="A0A8N4I963"/>
<dbReference type="InterPro" id="IPR009057">
    <property type="entry name" value="Homeodomain-like_sf"/>
</dbReference>
<feature type="compositionally biased region" description="Basic and acidic residues" evidence="1">
    <location>
        <begin position="168"/>
        <end position="178"/>
    </location>
</feature>
<protein>
    <submittedName>
        <fullName evidence="4">LOW QUALITY PROTEIN: uncharacterized protein LOC105045298</fullName>
    </submittedName>
</protein>
<dbReference type="RefSeq" id="XP_029120777.1">
    <property type="nucleotide sequence ID" value="XM_029264944.1"/>
</dbReference>
<dbReference type="KEGG" id="egu:105045298"/>
<dbReference type="Gene3D" id="1.10.10.60">
    <property type="entry name" value="Homeodomain-like"/>
    <property type="match status" value="1"/>
</dbReference>
<evidence type="ECO:0000313" key="3">
    <source>
        <dbReference type="Proteomes" id="UP000504607"/>
    </source>
</evidence>
<feature type="compositionally biased region" description="Basic and acidic residues" evidence="1">
    <location>
        <begin position="152"/>
        <end position="161"/>
    </location>
</feature>
<dbReference type="PANTHER" id="PTHR14000:SF17">
    <property type="entry name" value="MYB-LIKE DOMAIN-CONTAINING PROTEIN"/>
    <property type="match status" value="1"/>
</dbReference>
<sequence>MSKKKIPTRSDPGGNGNPSRSPSQQTSLRRSPGFHPQKNDDPNYMKNPEVKPQLRSPAISPDSKRTPKKPSRSLKTRQVSAADTADVSQSRRRSPRLASSSAEVTKKEADCSQSRRRSPRFAANLAEVMTKDDNLDVEWRRSASFGVDGSEDERGDREKGRGEKKRRQREENVEVEMDTGRSEVEECCGFEGWTREQDAALRRAYFSAKPSPHFWKKVSKMVPGKSAQECFNRIHADLATPTQPQPRSRANRLNLSPVGIFTLSDSKSTELMKTKVKRVRSSKQNILVAQKTARHLMRKHCLVDRSQEADHFLILETSPYLLPQEHPEINSPDCIIKPSSCLQKCSERSSSSHKKMLSRFKTRQADPSPEVLKQIKNIALHEKYIDHLHCRDARRRTFAKTANSDADWCTKTNTELEIGAFKAARTSLISEARDHISHFRQIQANLLDNHESFDTDDDSDDTDDYVDDDDDE</sequence>
<gene>
    <name evidence="4" type="primary">LOC105045298</name>
</gene>